<dbReference type="FunFam" id="2.40.10.10:FF:000068">
    <property type="entry name" value="transmembrane protease serine 2"/>
    <property type="match status" value="1"/>
</dbReference>
<dbReference type="PANTHER" id="PTHR24252">
    <property type="entry name" value="ACROSIN-RELATED"/>
    <property type="match status" value="1"/>
</dbReference>
<evidence type="ECO:0000256" key="2">
    <source>
        <dbReference type="ARBA" id="ARBA00024195"/>
    </source>
</evidence>
<feature type="domain" description="Peptidase S1" evidence="4">
    <location>
        <begin position="74"/>
        <end position="313"/>
    </location>
</feature>
<evidence type="ECO:0000313" key="6">
    <source>
        <dbReference type="Proteomes" id="UP000828390"/>
    </source>
</evidence>
<dbReference type="InterPro" id="IPR043504">
    <property type="entry name" value="Peptidase_S1_PA_chymotrypsin"/>
</dbReference>
<organism evidence="5 6">
    <name type="scientific">Dreissena polymorpha</name>
    <name type="common">Zebra mussel</name>
    <name type="synonym">Mytilus polymorpha</name>
    <dbReference type="NCBI Taxonomy" id="45954"/>
    <lineage>
        <taxon>Eukaryota</taxon>
        <taxon>Metazoa</taxon>
        <taxon>Spiralia</taxon>
        <taxon>Lophotrochozoa</taxon>
        <taxon>Mollusca</taxon>
        <taxon>Bivalvia</taxon>
        <taxon>Autobranchia</taxon>
        <taxon>Heteroconchia</taxon>
        <taxon>Euheterodonta</taxon>
        <taxon>Imparidentia</taxon>
        <taxon>Neoheterodontei</taxon>
        <taxon>Myida</taxon>
        <taxon>Dreissenoidea</taxon>
        <taxon>Dreissenidae</taxon>
        <taxon>Dreissena</taxon>
    </lineage>
</organism>
<dbReference type="GO" id="GO:0004252">
    <property type="term" value="F:serine-type endopeptidase activity"/>
    <property type="evidence" value="ECO:0007669"/>
    <property type="project" value="InterPro"/>
</dbReference>
<reference evidence="5" key="2">
    <citation type="submission" date="2020-11" db="EMBL/GenBank/DDBJ databases">
        <authorList>
            <person name="McCartney M.A."/>
            <person name="Auch B."/>
            <person name="Kono T."/>
            <person name="Mallez S."/>
            <person name="Becker A."/>
            <person name="Gohl D.M."/>
            <person name="Silverstein K.A.T."/>
            <person name="Koren S."/>
            <person name="Bechman K.B."/>
            <person name="Herman A."/>
            <person name="Abrahante J.E."/>
            <person name="Garbe J."/>
        </authorList>
    </citation>
    <scope>NUCLEOTIDE SEQUENCE</scope>
    <source>
        <strain evidence="5">Duluth1</strain>
        <tissue evidence="5">Whole animal</tissue>
    </source>
</reference>
<dbReference type="InterPro" id="IPR009003">
    <property type="entry name" value="Peptidase_S1_PA"/>
</dbReference>
<dbReference type="Gene3D" id="2.40.10.10">
    <property type="entry name" value="Trypsin-like serine proteases"/>
    <property type="match status" value="1"/>
</dbReference>
<dbReference type="EMBL" id="JAIWYP010000003">
    <property type="protein sequence ID" value="KAH3847953.1"/>
    <property type="molecule type" value="Genomic_DNA"/>
</dbReference>
<evidence type="ECO:0000256" key="1">
    <source>
        <dbReference type="ARBA" id="ARBA00023157"/>
    </source>
</evidence>
<dbReference type="FunFam" id="2.40.10.10:FF:000002">
    <property type="entry name" value="Transmembrane protease serine"/>
    <property type="match status" value="1"/>
</dbReference>
<evidence type="ECO:0000313" key="5">
    <source>
        <dbReference type="EMBL" id="KAH3847953.1"/>
    </source>
</evidence>
<keyword evidence="3" id="KW-0812">Transmembrane</keyword>
<proteinExistence type="inferred from homology"/>
<dbReference type="GO" id="GO:0006508">
    <property type="term" value="P:proteolysis"/>
    <property type="evidence" value="ECO:0007669"/>
    <property type="project" value="InterPro"/>
</dbReference>
<protein>
    <recommendedName>
        <fullName evidence="4">Peptidase S1 domain-containing protein</fullName>
    </recommendedName>
</protein>
<dbReference type="PANTHER" id="PTHR24252:SF7">
    <property type="entry name" value="HYALIN"/>
    <property type="match status" value="1"/>
</dbReference>
<name>A0A9D4KYD1_DREPO</name>
<dbReference type="PROSITE" id="PS50240">
    <property type="entry name" value="TRYPSIN_DOM"/>
    <property type="match status" value="1"/>
</dbReference>
<keyword evidence="1" id="KW-1015">Disulfide bond</keyword>
<sequence length="321" mass="35058">MDLFKHRNRPVNKCGDDAAQASIWYNRQFVAWKQRDRGAMLSFVLIISSIVIINGQSVPCGVPVVPPSLINKRIVGGSAAVQGSWPWMVMIADDASIISGAGSILGPRVIMTSAQVFKGDGFDYRAETDITQWALYTGSHSISSTATNEQNFTIKSIMIHENYNTTSLANDIALIITDKDIVYNDHTRPICLPAKGHTYHVGDTCYVAAWGDTTNINDEVLFQAPMPILGDQACQTRYPDYIVGTELCAGYIDGRKDFCDDDIGAPLVCKDDQSGVWSAIGIASSGGNCRTGHSPGIYEDVSKYTAWVRTTMENAGFPYAY</sequence>
<dbReference type="AlphaFoldDB" id="A0A9D4KYD1"/>
<reference evidence="5" key="1">
    <citation type="journal article" date="2019" name="bioRxiv">
        <title>The Genome of the Zebra Mussel, Dreissena polymorpha: A Resource for Invasive Species Research.</title>
        <authorList>
            <person name="McCartney M.A."/>
            <person name="Auch B."/>
            <person name="Kono T."/>
            <person name="Mallez S."/>
            <person name="Zhang Y."/>
            <person name="Obille A."/>
            <person name="Becker A."/>
            <person name="Abrahante J.E."/>
            <person name="Garbe J."/>
            <person name="Badalamenti J.P."/>
            <person name="Herman A."/>
            <person name="Mangelson H."/>
            <person name="Liachko I."/>
            <person name="Sullivan S."/>
            <person name="Sone E.D."/>
            <person name="Koren S."/>
            <person name="Silverstein K.A.T."/>
            <person name="Beckman K.B."/>
            <person name="Gohl D.M."/>
        </authorList>
    </citation>
    <scope>NUCLEOTIDE SEQUENCE</scope>
    <source>
        <strain evidence="5">Duluth1</strain>
        <tissue evidence="5">Whole animal</tissue>
    </source>
</reference>
<dbReference type="CDD" id="cd00190">
    <property type="entry name" value="Tryp_SPc"/>
    <property type="match status" value="1"/>
</dbReference>
<accession>A0A9D4KYD1</accession>
<evidence type="ECO:0000256" key="3">
    <source>
        <dbReference type="SAM" id="Phobius"/>
    </source>
</evidence>
<keyword evidence="3" id="KW-1133">Transmembrane helix</keyword>
<dbReference type="SMART" id="SM00020">
    <property type="entry name" value="Tryp_SPc"/>
    <property type="match status" value="1"/>
</dbReference>
<gene>
    <name evidence="5" type="ORF">DPMN_090289</name>
</gene>
<dbReference type="Pfam" id="PF00089">
    <property type="entry name" value="Trypsin"/>
    <property type="match status" value="1"/>
</dbReference>
<comment type="caution">
    <text evidence="5">The sequence shown here is derived from an EMBL/GenBank/DDBJ whole genome shotgun (WGS) entry which is preliminary data.</text>
</comment>
<keyword evidence="3" id="KW-0472">Membrane</keyword>
<evidence type="ECO:0000259" key="4">
    <source>
        <dbReference type="PROSITE" id="PS50240"/>
    </source>
</evidence>
<dbReference type="InterPro" id="IPR001254">
    <property type="entry name" value="Trypsin_dom"/>
</dbReference>
<keyword evidence="6" id="KW-1185">Reference proteome</keyword>
<dbReference type="SUPFAM" id="SSF50494">
    <property type="entry name" value="Trypsin-like serine proteases"/>
    <property type="match status" value="1"/>
</dbReference>
<feature type="transmembrane region" description="Helical" evidence="3">
    <location>
        <begin position="38"/>
        <end position="58"/>
    </location>
</feature>
<dbReference type="Proteomes" id="UP000828390">
    <property type="component" value="Unassembled WGS sequence"/>
</dbReference>
<comment type="similarity">
    <text evidence="2">Belongs to the peptidase S1 family. CLIP subfamily.</text>
</comment>